<protein>
    <submittedName>
        <fullName evidence="1">Uncharacterized protein</fullName>
    </submittedName>
</protein>
<proteinExistence type="predicted"/>
<dbReference type="EMBL" id="AGNK02001283">
    <property type="status" value="NOT_ANNOTATED_CDS"/>
    <property type="molecule type" value="Genomic_DNA"/>
</dbReference>
<name>K4A3P2_SETIT</name>
<accession>K4A3P2</accession>
<dbReference type="HOGENOM" id="CLU_2780647_0_0_1"/>
<organism evidence="1 2">
    <name type="scientific">Setaria italica</name>
    <name type="common">Foxtail millet</name>
    <name type="synonym">Panicum italicum</name>
    <dbReference type="NCBI Taxonomy" id="4555"/>
    <lineage>
        <taxon>Eukaryota</taxon>
        <taxon>Viridiplantae</taxon>
        <taxon>Streptophyta</taxon>
        <taxon>Embryophyta</taxon>
        <taxon>Tracheophyta</taxon>
        <taxon>Spermatophyta</taxon>
        <taxon>Magnoliopsida</taxon>
        <taxon>Liliopsida</taxon>
        <taxon>Poales</taxon>
        <taxon>Poaceae</taxon>
        <taxon>PACMAD clade</taxon>
        <taxon>Panicoideae</taxon>
        <taxon>Panicodae</taxon>
        <taxon>Paniceae</taxon>
        <taxon>Cenchrinae</taxon>
        <taxon>Setaria</taxon>
    </lineage>
</organism>
<reference evidence="2" key="1">
    <citation type="journal article" date="2012" name="Nat. Biotechnol.">
        <title>Reference genome sequence of the model plant Setaria.</title>
        <authorList>
            <person name="Bennetzen J.L."/>
            <person name="Schmutz J."/>
            <person name="Wang H."/>
            <person name="Percifield R."/>
            <person name="Hawkins J."/>
            <person name="Pontaroli A.C."/>
            <person name="Estep M."/>
            <person name="Feng L."/>
            <person name="Vaughn J.N."/>
            <person name="Grimwood J."/>
            <person name="Jenkins J."/>
            <person name="Barry K."/>
            <person name="Lindquist E."/>
            <person name="Hellsten U."/>
            <person name="Deshpande S."/>
            <person name="Wang X."/>
            <person name="Wu X."/>
            <person name="Mitros T."/>
            <person name="Triplett J."/>
            <person name="Yang X."/>
            <person name="Ye C.Y."/>
            <person name="Mauro-Herrera M."/>
            <person name="Wang L."/>
            <person name="Li P."/>
            <person name="Sharma M."/>
            <person name="Sharma R."/>
            <person name="Ronald P.C."/>
            <person name="Panaud O."/>
            <person name="Kellogg E.A."/>
            <person name="Brutnell T.P."/>
            <person name="Doust A.N."/>
            <person name="Tuskan G.A."/>
            <person name="Rokhsar D."/>
            <person name="Devos K.M."/>
        </authorList>
    </citation>
    <scope>NUCLEOTIDE SEQUENCE [LARGE SCALE GENOMIC DNA]</scope>
    <source>
        <strain evidence="2">cv. Yugu1</strain>
    </source>
</reference>
<dbReference type="AlphaFoldDB" id="K4A3P2"/>
<dbReference type="Proteomes" id="UP000004995">
    <property type="component" value="Unassembled WGS sequence"/>
</dbReference>
<dbReference type="EnsemblPlants" id="KQL26129">
    <property type="protein sequence ID" value="KQL26129"/>
    <property type="gene ID" value="SETIT_033495mg"/>
</dbReference>
<dbReference type="InParanoid" id="K4A3P2"/>
<dbReference type="Gramene" id="KQL26129">
    <property type="protein sequence ID" value="KQL26129"/>
    <property type="gene ID" value="SETIT_033495mg"/>
</dbReference>
<sequence length="69" mass="8240">MNMPRHIGTYLHDIAHVEHMNMPRTCMVFGVVKVFEPTAVSGPEDLGRMPRYVPTWYISFHAFYFIYFW</sequence>
<keyword evidence="2" id="KW-1185">Reference proteome</keyword>
<evidence type="ECO:0000313" key="2">
    <source>
        <dbReference type="Proteomes" id="UP000004995"/>
    </source>
</evidence>
<reference evidence="1" key="2">
    <citation type="submission" date="2018-08" db="UniProtKB">
        <authorList>
            <consortium name="EnsemblPlants"/>
        </authorList>
    </citation>
    <scope>IDENTIFICATION</scope>
    <source>
        <strain evidence="1">Yugu1</strain>
    </source>
</reference>
<evidence type="ECO:0000313" key="1">
    <source>
        <dbReference type="EnsemblPlants" id="KQL26129"/>
    </source>
</evidence>